<gene>
    <name evidence="1" type="ORF">llap_4418</name>
</gene>
<reference evidence="2" key="1">
    <citation type="submission" date="2017-11" db="EMBL/GenBank/DDBJ databases">
        <authorList>
            <person name="Lima N.C."/>
            <person name="Parody-Merino A.M."/>
            <person name="Battley P.F."/>
            <person name="Fidler A.E."/>
            <person name="Prosdocimi F."/>
        </authorList>
    </citation>
    <scope>NUCLEOTIDE SEQUENCE [LARGE SCALE GENOMIC DNA]</scope>
</reference>
<dbReference type="OrthoDB" id="10063766at2759"/>
<accession>A0A2I0UGU7</accession>
<dbReference type="Proteomes" id="UP000233556">
    <property type="component" value="Unassembled WGS sequence"/>
</dbReference>
<sequence length="102" mass="11763">MEFDYMISGSPFQSHPFSVSEKQLGKYNPMHKYMLKATQQENRLVEKDLNMSQQCALVAKAANGILGSIRKNCQKAEEVILRLYSVLVRECLECFVQFWAPQ</sequence>
<evidence type="ECO:0000313" key="1">
    <source>
        <dbReference type="EMBL" id="PKU45282.1"/>
    </source>
</evidence>
<organism evidence="1 2">
    <name type="scientific">Limosa lapponica baueri</name>
    <dbReference type="NCBI Taxonomy" id="1758121"/>
    <lineage>
        <taxon>Eukaryota</taxon>
        <taxon>Metazoa</taxon>
        <taxon>Chordata</taxon>
        <taxon>Craniata</taxon>
        <taxon>Vertebrata</taxon>
        <taxon>Euteleostomi</taxon>
        <taxon>Archelosauria</taxon>
        <taxon>Archosauria</taxon>
        <taxon>Dinosauria</taxon>
        <taxon>Saurischia</taxon>
        <taxon>Theropoda</taxon>
        <taxon>Coelurosauria</taxon>
        <taxon>Aves</taxon>
        <taxon>Neognathae</taxon>
        <taxon>Neoaves</taxon>
        <taxon>Charadriiformes</taxon>
        <taxon>Scolopacidae</taxon>
        <taxon>Limosa</taxon>
    </lineage>
</organism>
<reference evidence="2" key="2">
    <citation type="submission" date="2017-12" db="EMBL/GenBank/DDBJ databases">
        <title>Genome sequence of the Bar-tailed Godwit (Limosa lapponica baueri).</title>
        <authorList>
            <person name="Lima N.C.B."/>
            <person name="Parody-Merino A.M."/>
            <person name="Battley P.F."/>
            <person name="Fidler A.E."/>
            <person name="Prosdocimi F."/>
        </authorList>
    </citation>
    <scope>NUCLEOTIDE SEQUENCE [LARGE SCALE GENOMIC DNA]</scope>
</reference>
<proteinExistence type="predicted"/>
<keyword evidence="2" id="KW-1185">Reference proteome</keyword>
<protein>
    <submittedName>
        <fullName evidence="1">Uncharacterized protein</fullName>
    </submittedName>
</protein>
<dbReference type="EMBL" id="KZ505769">
    <property type="protein sequence ID" value="PKU45282.1"/>
    <property type="molecule type" value="Genomic_DNA"/>
</dbReference>
<name>A0A2I0UGU7_LIMLA</name>
<evidence type="ECO:0000313" key="2">
    <source>
        <dbReference type="Proteomes" id="UP000233556"/>
    </source>
</evidence>
<dbReference type="AlphaFoldDB" id="A0A2I0UGU7"/>